<evidence type="ECO:0000313" key="2">
    <source>
        <dbReference type="Proteomes" id="UP000304953"/>
    </source>
</evidence>
<proteinExistence type="predicted"/>
<keyword evidence="2" id="KW-1185">Reference proteome</keyword>
<gene>
    <name evidence="1" type="ORF">E5329_09600</name>
</gene>
<evidence type="ECO:0000313" key="1">
    <source>
        <dbReference type="EMBL" id="TGY96447.1"/>
    </source>
</evidence>
<sequence length="290" mass="32063">MRNILLFIAYENGMLARGAWETVAKATELSCALQGELIAVSDQEMTADDRESVYDCGADKIITLKQKKRNPYDLQILTEDFCGLIDQYQPFMVLFCATDFENDMASRVGMRTKLPVMTNCLDLYVENDMLKIICPDDAGEYMITYQANRLPIVATFKHGVSDIQDGEVLIACGRGVGGEAGIHLVKKLAALLHAEVAASRANVDEGLMEKEYQVGLSGKTVKPRCYIACGISGAMHHVVGMNQSEWVMAINVDRNEPIFDVADVGVIGDLSAILPRLIRELEVRYGRKSE</sequence>
<name>A0AC61RWY4_9FIRM</name>
<organism evidence="1 2">
    <name type="scientific">Petralouisia muris</name>
    <dbReference type="NCBI Taxonomy" id="3032872"/>
    <lineage>
        <taxon>Bacteria</taxon>
        <taxon>Bacillati</taxon>
        <taxon>Bacillota</taxon>
        <taxon>Clostridia</taxon>
        <taxon>Lachnospirales</taxon>
        <taxon>Lachnospiraceae</taxon>
        <taxon>Petralouisia</taxon>
    </lineage>
</organism>
<dbReference type="Proteomes" id="UP000304953">
    <property type="component" value="Unassembled WGS sequence"/>
</dbReference>
<protein>
    <submittedName>
        <fullName evidence="1">Electron transfer flavoprotein subunit alpha/FixB family protein</fullName>
    </submittedName>
</protein>
<reference evidence="1" key="1">
    <citation type="submission" date="2019-04" db="EMBL/GenBank/DDBJ databases">
        <title>Microbes associate with the intestines of laboratory mice.</title>
        <authorList>
            <person name="Navarre W."/>
            <person name="Wong E."/>
            <person name="Huang K."/>
            <person name="Tropini C."/>
            <person name="Ng K."/>
            <person name="Yu B."/>
        </authorList>
    </citation>
    <scope>NUCLEOTIDE SEQUENCE</scope>
    <source>
        <strain evidence="1">NM01_1-7b</strain>
    </source>
</reference>
<dbReference type="EMBL" id="SRYA01000016">
    <property type="protein sequence ID" value="TGY96447.1"/>
    <property type="molecule type" value="Genomic_DNA"/>
</dbReference>
<accession>A0AC61RWY4</accession>
<comment type="caution">
    <text evidence="1">The sequence shown here is derived from an EMBL/GenBank/DDBJ whole genome shotgun (WGS) entry which is preliminary data.</text>
</comment>